<keyword evidence="5 6" id="KW-0472">Membrane</keyword>
<reference evidence="7 8" key="1">
    <citation type="journal article" date="2016" name="Mol. Biol. Evol.">
        <title>Comparative Genomics of Early-Diverging Mushroom-Forming Fungi Provides Insights into the Origins of Lignocellulose Decay Capabilities.</title>
        <authorList>
            <person name="Nagy L.G."/>
            <person name="Riley R."/>
            <person name="Tritt A."/>
            <person name="Adam C."/>
            <person name="Daum C."/>
            <person name="Floudas D."/>
            <person name="Sun H."/>
            <person name="Yadav J.S."/>
            <person name="Pangilinan J."/>
            <person name="Larsson K.H."/>
            <person name="Matsuura K."/>
            <person name="Barry K."/>
            <person name="Labutti K."/>
            <person name="Kuo R."/>
            <person name="Ohm R.A."/>
            <person name="Bhattacharya S.S."/>
            <person name="Shirouzu T."/>
            <person name="Yoshinaga Y."/>
            <person name="Martin F.M."/>
            <person name="Grigoriev I.V."/>
            <person name="Hibbett D.S."/>
        </authorList>
    </citation>
    <scope>NUCLEOTIDE SEQUENCE [LARGE SCALE GENOMIC DNA]</scope>
    <source>
        <strain evidence="7 8">HHB14362 ss-1</strain>
    </source>
</reference>
<dbReference type="InterPro" id="IPR002293">
    <property type="entry name" value="AA/rel_permease1"/>
</dbReference>
<keyword evidence="2" id="KW-0813">Transport</keyword>
<dbReference type="Proteomes" id="UP000076761">
    <property type="component" value="Unassembled WGS sequence"/>
</dbReference>
<dbReference type="GO" id="GO:0016020">
    <property type="term" value="C:membrane"/>
    <property type="evidence" value="ECO:0007669"/>
    <property type="project" value="UniProtKB-SubCell"/>
</dbReference>
<evidence type="ECO:0000256" key="3">
    <source>
        <dbReference type="ARBA" id="ARBA00022692"/>
    </source>
</evidence>
<keyword evidence="8" id="KW-1185">Reference proteome</keyword>
<feature type="transmembrane region" description="Helical" evidence="6">
    <location>
        <begin position="37"/>
        <end position="58"/>
    </location>
</feature>
<dbReference type="InParanoid" id="A0A165UP17"/>
<dbReference type="STRING" id="1314782.A0A165UP17"/>
<feature type="transmembrane region" description="Helical" evidence="6">
    <location>
        <begin position="160"/>
        <end position="179"/>
    </location>
</feature>
<dbReference type="Gene3D" id="1.20.1740.10">
    <property type="entry name" value="Amino acid/polyamine transporter I"/>
    <property type="match status" value="1"/>
</dbReference>
<name>A0A165UP17_9AGAM</name>
<keyword evidence="4 6" id="KW-1133">Transmembrane helix</keyword>
<evidence type="ECO:0000313" key="7">
    <source>
        <dbReference type="EMBL" id="KZT28472.1"/>
    </source>
</evidence>
<dbReference type="PANTHER" id="PTHR45649">
    <property type="entry name" value="AMINO-ACID PERMEASE BAT1"/>
    <property type="match status" value="1"/>
</dbReference>
<evidence type="ECO:0000256" key="6">
    <source>
        <dbReference type="SAM" id="Phobius"/>
    </source>
</evidence>
<feature type="transmembrane region" description="Helical" evidence="6">
    <location>
        <begin position="324"/>
        <end position="346"/>
    </location>
</feature>
<evidence type="ECO:0000256" key="2">
    <source>
        <dbReference type="ARBA" id="ARBA00022448"/>
    </source>
</evidence>
<dbReference type="Pfam" id="PF13520">
    <property type="entry name" value="AA_permease_2"/>
    <property type="match status" value="1"/>
</dbReference>
<keyword evidence="3 6" id="KW-0812">Transmembrane</keyword>
<dbReference type="PANTHER" id="PTHR45649:SF6">
    <property type="entry name" value="GABA-SPECIFIC PERMEASE"/>
    <property type="match status" value="1"/>
</dbReference>
<dbReference type="PIRSF" id="PIRSF006060">
    <property type="entry name" value="AA_transporter"/>
    <property type="match status" value="1"/>
</dbReference>
<gene>
    <name evidence="7" type="ORF">NEOLEDRAFT_1058165</name>
</gene>
<feature type="transmembrane region" description="Helical" evidence="6">
    <location>
        <begin position="267"/>
        <end position="292"/>
    </location>
</feature>
<proteinExistence type="predicted"/>
<comment type="subcellular location">
    <subcellularLocation>
        <location evidence="1">Membrane</location>
        <topology evidence="1">Multi-pass membrane protein</topology>
    </subcellularLocation>
</comment>
<protein>
    <submittedName>
        <fullName evidence="7">Amino acid transporter</fullName>
    </submittedName>
</protein>
<dbReference type="OrthoDB" id="4476201at2759"/>
<dbReference type="EMBL" id="KV425557">
    <property type="protein sequence ID" value="KZT28472.1"/>
    <property type="molecule type" value="Genomic_DNA"/>
</dbReference>
<evidence type="ECO:0000256" key="1">
    <source>
        <dbReference type="ARBA" id="ARBA00004141"/>
    </source>
</evidence>
<feature type="transmembrane region" description="Helical" evidence="6">
    <location>
        <begin position="191"/>
        <end position="210"/>
    </location>
</feature>
<dbReference type="AlphaFoldDB" id="A0A165UP17"/>
<accession>A0A165UP17</accession>
<dbReference type="GO" id="GO:0022857">
    <property type="term" value="F:transmembrane transporter activity"/>
    <property type="evidence" value="ECO:0007669"/>
    <property type="project" value="InterPro"/>
</dbReference>
<feature type="transmembrane region" description="Helical" evidence="6">
    <location>
        <begin position="230"/>
        <end position="255"/>
    </location>
</feature>
<feature type="transmembrane region" description="Helical" evidence="6">
    <location>
        <begin position="472"/>
        <end position="490"/>
    </location>
</feature>
<evidence type="ECO:0000256" key="5">
    <source>
        <dbReference type="ARBA" id="ARBA00023136"/>
    </source>
</evidence>
<feature type="transmembrane region" description="Helical" evidence="6">
    <location>
        <begin position="397"/>
        <end position="420"/>
    </location>
</feature>
<feature type="transmembrane region" description="Helical" evidence="6">
    <location>
        <begin position="70"/>
        <end position="103"/>
    </location>
</feature>
<dbReference type="FunCoup" id="A0A165UP17">
    <property type="interactions" value="22"/>
</dbReference>
<organism evidence="7 8">
    <name type="scientific">Neolentinus lepideus HHB14362 ss-1</name>
    <dbReference type="NCBI Taxonomy" id="1314782"/>
    <lineage>
        <taxon>Eukaryota</taxon>
        <taxon>Fungi</taxon>
        <taxon>Dikarya</taxon>
        <taxon>Basidiomycota</taxon>
        <taxon>Agaricomycotina</taxon>
        <taxon>Agaricomycetes</taxon>
        <taxon>Gloeophyllales</taxon>
        <taxon>Gloeophyllaceae</taxon>
        <taxon>Neolentinus</taxon>
    </lineage>
</organism>
<feature type="transmembrane region" description="Helical" evidence="6">
    <location>
        <begin position="115"/>
        <end position="140"/>
    </location>
</feature>
<feature type="transmembrane region" description="Helical" evidence="6">
    <location>
        <begin position="367"/>
        <end position="391"/>
    </location>
</feature>
<evidence type="ECO:0000313" key="8">
    <source>
        <dbReference type="Proteomes" id="UP000076761"/>
    </source>
</evidence>
<sequence length="531" mass="57687">MAGSRLASSVPAGNAREEAILHSLGYKQELKREFTPLELFGIGFSWIGLVSSIASSLIYALPNGGSFSMIWGWAICMVFMLTICLAIAELGSSAPTAGGLYYWTFTYASPRWRRLLCWIGGHSNTICTIAGIAGATWGAAVQVMAAASIGSNLAFTPTNGQIFGCYAAILLAEAMLCSCATRVIASLQKPYVVLNMMLILGIIIALPAATPKEFMNDAKSTFTTFENLTLWPNGFAFTLSFLTPVWTVGCFDTLIHLSEEASNASVALPWAIISANVISGVLGWFIMIAIAFCMGQDVDSIVSSPIGQPLAAIFYNSFGRRGTLAFWAIILIFQFMTIASGITVTSRQVFAFSRDGALPLSRYLYRINPYTGIPVNCVWFATLVTLALGLLSFAGSAAIGAVFTLGVASQYIALCIPITSRFIFKNKFQPGPFSLGRWGRPVALVAVLWMMFCIVIFMFPTDPSPLAQDMNYTIVVLGGILFLCIVYYYFPRYGGVHWFQGPARNVDIDYEKTDAEQESGETHSLEEGEIQ</sequence>
<evidence type="ECO:0000256" key="4">
    <source>
        <dbReference type="ARBA" id="ARBA00022989"/>
    </source>
</evidence>
<feature type="transmembrane region" description="Helical" evidence="6">
    <location>
        <begin position="441"/>
        <end position="460"/>
    </location>
</feature>